<evidence type="ECO:0000256" key="1">
    <source>
        <dbReference type="ARBA" id="ARBA00004173"/>
    </source>
</evidence>
<evidence type="ECO:0000313" key="8">
    <source>
        <dbReference type="Ensembl" id="ENSLLEP00000013904.1"/>
    </source>
</evidence>
<keyword evidence="4" id="KW-0963">Cytoplasm</keyword>
<dbReference type="GeneTree" id="ENSGT00390000014293"/>
<dbReference type="AlphaFoldDB" id="A0A8C5MHK6"/>
<dbReference type="PROSITE" id="PS50176">
    <property type="entry name" value="ARM_REPEAT"/>
    <property type="match status" value="2"/>
</dbReference>
<keyword evidence="9" id="KW-1185">Reference proteome</keyword>
<organism evidence="8 9">
    <name type="scientific">Leptobrachium leishanense</name>
    <name type="common">Leishan spiny toad</name>
    <dbReference type="NCBI Taxonomy" id="445787"/>
    <lineage>
        <taxon>Eukaryota</taxon>
        <taxon>Metazoa</taxon>
        <taxon>Chordata</taxon>
        <taxon>Craniata</taxon>
        <taxon>Vertebrata</taxon>
        <taxon>Euteleostomi</taxon>
        <taxon>Amphibia</taxon>
        <taxon>Batrachia</taxon>
        <taxon>Anura</taxon>
        <taxon>Pelobatoidea</taxon>
        <taxon>Megophryidae</taxon>
        <taxon>Leptobrachium</taxon>
    </lineage>
</organism>
<proteinExistence type="predicted"/>
<protein>
    <submittedName>
        <fullName evidence="8">Rap1 GTPase-GDP dissociation stimulator 1</fullName>
    </submittedName>
</protein>
<evidence type="ECO:0000256" key="6">
    <source>
        <dbReference type="ARBA" id="ARBA00023128"/>
    </source>
</evidence>
<dbReference type="InterPro" id="IPR016024">
    <property type="entry name" value="ARM-type_fold"/>
</dbReference>
<dbReference type="SUPFAM" id="SSF48371">
    <property type="entry name" value="ARM repeat"/>
    <property type="match status" value="2"/>
</dbReference>
<sequence>MDNLSDALEKLKLTGTGCTSEKLDGCLDCLLQALGQNSIESSEKIQQSGILQVLASLLNSQSSCSAKIAHIIAEIAKNELMRIPCVDAGLIPPLVKLLNSKDQEVLLQTGRALGNICYDSHEGRQAVDQAGGAQIVVDLLRSICTLTDPANEKLMTVFCGMLMNYSNENDSLQAQLINMGVIPTLVKLLGVHSQNAALTEMCLVAFGNLAELESSKEQFASTNVADELVKLFKKQTEHEKKEMIFEVLAPLAEHDAIKLQLVEAGLVECLLELVNQNVNSDKDDDVAELKTASDLMVLLLLGDESMQKLFEGGKGSVFQRVLSWLPSNNHQLQLAGALAIANFARNVVNKAKMLSAGVAEEVLKFLKSEMPPVQFKLLGTLRMLIDAQAEAAEQLGKNVKLVERLVEWCEAKDHAGVMGESNRLLSALIRHSKSKDVIRTIIESGGIKHLVTMATSEHVIMQNEALVALGLIGALELQKAEHDLENAKLIQVLHKLLSDERSAPEIKYNSMVLICAVMGSEPLHKEVQNLASRHENRGLIHCFLSLGAE</sequence>
<feature type="repeat" description="ARM" evidence="7">
    <location>
        <begin position="89"/>
        <end position="131"/>
    </location>
</feature>
<dbReference type="Ensembl" id="ENSLLET00000014446.1">
    <property type="protein sequence ID" value="ENSLLEP00000013904.1"/>
    <property type="gene ID" value="ENSLLEG00000008539.1"/>
</dbReference>
<dbReference type="FunFam" id="1.25.10.10:FF:000144">
    <property type="entry name" value="rap1 GTPase-GDP dissociation stimulator 1 isoform X1"/>
    <property type="match status" value="1"/>
</dbReference>
<gene>
    <name evidence="8" type="primary">RAP1GDS1</name>
</gene>
<accession>A0A8C5MHK6</accession>
<evidence type="ECO:0000256" key="5">
    <source>
        <dbReference type="ARBA" id="ARBA00022824"/>
    </source>
</evidence>
<dbReference type="Pfam" id="PF00514">
    <property type="entry name" value="Arm"/>
    <property type="match status" value="3"/>
</dbReference>
<dbReference type="Gene3D" id="1.25.10.10">
    <property type="entry name" value="Leucine-rich Repeat Variant"/>
    <property type="match status" value="2"/>
</dbReference>
<dbReference type="GO" id="GO:0005085">
    <property type="term" value="F:guanyl-nucleotide exchange factor activity"/>
    <property type="evidence" value="ECO:0007669"/>
    <property type="project" value="InterPro"/>
</dbReference>
<dbReference type="GO" id="GO:0005783">
    <property type="term" value="C:endoplasmic reticulum"/>
    <property type="evidence" value="ECO:0007669"/>
    <property type="project" value="UniProtKB-SubCell"/>
</dbReference>
<evidence type="ECO:0000256" key="4">
    <source>
        <dbReference type="ARBA" id="ARBA00022490"/>
    </source>
</evidence>
<keyword evidence="5" id="KW-0256">Endoplasmic reticulum</keyword>
<dbReference type="OrthoDB" id="26149at2759"/>
<name>A0A8C5MHK6_9ANUR</name>
<evidence type="ECO:0000256" key="7">
    <source>
        <dbReference type="PROSITE-ProRule" id="PRU00259"/>
    </source>
</evidence>
<dbReference type="FunFam" id="1.25.10.10:FF:000127">
    <property type="entry name" value="rap1 GTPase-GDP dissociation stimulator 1 isoform X1"/>
    <property type="match status" value="1"/>
</dbReference>
<evidence type="ECO:0000313" key="9">
    <source>
        <dbReference type="Proteomes" id="UP000694569"/>
    </source>
</evidence>
<dbReference type="GO" id="GO:0005739">
    <property type="term" value="C:mitochondrion"/>
    <property type="evidence" value="ECO:0007669"/>
    <property type="project" value="UniProtKB-SubCell"/>
</dbReference>
<reference evidence="8" key="1">
    <citation type="submission" date="2025-08" db="UniProtKB">
        <authorList>
            <consortium name="Ensembl"/>
        </authorList>
    </citation>
    <scope>IDENTIFICATION</scope>
</reference>
<reference evidence="8" key="2">
    <citation type="submission" date="2025-09" db="UniProtKB">
        <authorList>
            <consortium name="Ensembl"/>
        </authorList>
    </citation>
    <scope>IDENTIFICATION</scope>
</reference>
<dbReference type="Proteomes" id="UP000694569">
    <property type="component" value="Unplaced"/>
</dbReference>
<comment type="subcellular location">
    <subcellularLocation>
        <location evidence="3">Cytoplasm</location>
        <location evidence="3">Cytosol</location>
    </subcellularLocation>
    <subcellularLocation>
        <location evidence="2">Endoplasmic reticulum</location>
    </subcellularLocation>
    <subcellularLocation>
        <location evidence="1">Mitochondrion</location>
    </subcellularLocation>
</comment>
<dbReference type="InterPro" id="IPR011989">
    <property type="entry name" value="ARM-like"/>
</dbReference>
<keyword evidence="6" id="KW-0496">Mitochondrion</keyword>
<feature type="repeat" description="ARM" evidence="7">
    <location>
        <begin position="180"/>
        <end position="224"/>
    </location>
</feature>
<evidence type="ECO:0000256" key="2">
    <source>
        <dbReference type="ARBA" id="ARBA00004240"/>
    </source>
</evidence>
<evidence type="ECO:0000256" key="3">
    <source>
        <dbReference type="ARBA" id="ARBA00004514"/>
    </source>
</evidence>
<dbReference type="GO" id="GO:0005829">
    <property type="term" value="C:cytosol"/>
    <property type="evidence" value="ECO:0007669"/>
    <property type="project" value="UniProtKB-SubCell"/>
</dbReference>
<dbReference type="InterPro" id="IPR040144">
    <property type="entry name" value="RAP1GDS1"/>
</dbReference>
<dbReference type="SMART" id="SM00185">
    <property type="entry name" value="ARM"/>
    <property type="match status" value="6"/>
</dbReference>
<dbReference type="PANTHER" id="PTHR10957">
    <property type="entry name" value="RAP1 GTPASE-GDP DISSOCIATION STIMULATOR 1"/>
    <property type="match status" value="1"/>
</dbReference>
<dbReference type="InterPro" id="IPR000225">
    <property type="entry name" value="Armadillo"/>
</dbReference>